<dbReference type="AlphaFoldDB" id="F2TXD5"/>
<sequence>MLLAQACDLPTQVVIDATTDVSVVYDTLDAGTSACVLFDVDHVELPQTLSTKPGAQVVFSPAPGRSHVTAYVAGNLVAQASPSNAESGLTFRGVTVEPAGNGDASGSGGGDGGDAGGADPAVIALAAVLGILMLVNVAVLIVRRRRAAQGSGGRKREVRLCRSARDTFSSLMDGSTLIRSSQCRNAGELTLLARDPRSIRVASLDVKCGAHELWRATFVENMVPLYVKRAQQGRVMDDKVMEQLLLEAQLMTMLDTKFVVQFYGYTFTRDEGVSLLYAYPNGGTLRVAVKQHLTTQDSAERVGVLIKCLVQVAQAIEYLHTNDVVHGSLSADAVYVTANLHKARIAGFCPSSGKLGDSELLQPPETPRIKWVAPECVEQGRMSKEGDVWSFGVLCWEAFSQGTTPFDSVSGLQAYSQMLHGHRLDLPSDCPSQVYDLMLHAWNASPSDRPHAHALVKQWQQALQSLTSTGYARVPSTYDDGSEAGDDVGGVPPQSSLRDRKRRFSFLRRISTRNQGYVISGSSKATAANLADLAGRTSSKRRWADTYGPTTDDELFDPVDRADVGGDGSTVAHDGHKLDEQGGEEMELKTTHSTAEATTLLEGDGTTAPETLAFVENDLVEARSHPPIPEEDEEDAEASHQSKGQPTPSLDGTSTSTSSTGATTSSGTKAQEQQQLQEKEGKQEEKQAEKAEEGPTDWGSLADADSHDDQHKQHMDSDDGGEDDGQEGNVRVSLTHEEYIEIACADDDQRDKDDECNLDAPEGAGNEDASDAAATTSNAAATTSNTNNTNTVNSSKSNSSNNSDNAAPKAIVTDKNGDGKEGDTQASASTETDAHSPAVAVPVLDVTPDYGRPVQTQVQTSAAVPTTKATTTATTTAPPPAADSNYEDVAFADNAATATATTTATATGVAPQKAKGHGLQLQYESLYEDTHAQAHATDPPPLAPPVNVQLVEDAGLYETVTQVGPQVLVVPHTPSAPPPAARPPLPGVPPPLPPKKAPTAGEHMVPAVHSQPRSAAPFRGMAPPPPPPAATHTSAVLAQQPAYEMPLPATPEQGVQSGQQQGAPPLPPRAPLMEDDQLYEQVDDNK</sequence>
<feature type="compositionally biased region" description="Basic and acidic residues" evidence="1">
    <location>
        <begin position="677"/>
        <end position="693"/>
    </location>
</feature>
<dbReference type="EMBL" id="GL832956">
    <property type="protein sequence ID" value="EGD76044.1"/>
    <property type="molecule type" value="Genomic_DNA"/>
</dbReference>
<dbReference type="eggNOG" id="KOG0197">
    <property type="taxonomic scope" value="Eukaryota"/>
</dbReference>
<feature type="compositionally biased region" description="Low complexity" evidence="1">
    <location>
        <begin position="771"/>
        <end position="807"/>
    </location>
</feature>
<dbReference type="InterPro" id="IPR000719">
    <property type="entry name" value="Prot_kinase_dom"/>
</dbReference>
<feature type="region of interest" description="Disordered" evidence="1">
    <location>
        <begin position="970"/>
        <end position="1086"/>
    </location>
</feature>
<feature type="region of interest" description="Disordered" evidence="1">
    <location>
        <begin position="474"/>
        <end position="497"/>
    </location>
</feature>
<dbReference type="InterPro" id="IPR011009">
    <property type="entry name" value="Kinase-like_dom_sf"/>
</dbReference>
<dbReference type="OrthoDB" id="346907at2759"/>
<dbReference type="GO" id="GO:0004714">
    <property type="term" value="F:transmembrane receptor protein tyrosine kinase activity"/>
    <property type="evidence" value="ECO:0007669"/>
    <property type="project" value="TreeGrafter"/>
</dbReference>
<evidence type="ECO:0000256" key="1">
    <source>
        <dbReference type="SAM" id="MobiDB-lite"/>
    </source>
</evidence>
<feature type="domain" description="Protein kinase" evidence="2">
    <location>
        <begin position="141"/>
        <end position="463"/>
    </location>
</feature>
<dbReference type="GO" id="GO:0043235">
    <property type="term" value="C:receptor complex"/>
    <property type="evidence" value="ECO:0007669"/>
    <property type="project" value="TreeGrafter"/>
</dbReference>
<feature type="region of interest" description="Disordered" evidence="1">
    <location>
        <begin position="565"/>
        <end position="585"/>
    </location>
</feature>
<gene>
    <name evidence="3" type="ORF">PTSG_00753</name>
</gene>
<keyword evidence="3" id="KW-0418">Kinase</keyword>
<dbReference type="OMA" id="NMTSRQR"/>
<dbReference type="InterPro" id="IPR050122">
    <property type="entry name" value="RTK"/>
</dbReference>
<dbReference type="PROSITE" id="PS50011">
    <property type="entry name" value="PROTEIN_KINASE_DOM"/>
    <property type="match status" value="1"/>
</dbReference>
<feature type="compositionally biased region" description="Acidic residues" evidence="1">
    <location>
        <begin position="1073"/>
        <end position="1086"/>
    </location>
</feature>
<evidence type="ECO:0000313" key="4">
    <source>
        <dbReference type="Proteomes" id="UP000007799"/>
    </source>
</evidence>
<keyword evidence="3" id="KW-0808">Transferase</keyword>
<dbReference type="Pfam" id="PF07714">
    <property type="entry name" value="PK_Tyr_Ser-Thr"/>
    <property type="match status" value="1"/>
</dbReference>
<dbReference type="PANTHER" id="PTHR24416">
    <property type="entry name" value="TYROSINE-PROTEIN KINASE RECEPTOR"/>
    <property type="match status" value="1"/>
</dbReference>
<feature type="region of interest" description="Disordered" evidence="1">
    <location>
        <begin position="625"/>
        <end position="885"/>
    </location>
</feature>
<dbReference type="SUPFAM" id="SSF56112">
    <property type="entry name" value="Protein kinase-like (PK-like)"/>
    <property type="match status" value="1"/>
</dbReference>
<keyword evidence="4" id="KW-1185">Reference proteome</keyword>
<feature type="compositionally biased region" description="Basic and acidic residues" evidence="1">
    <location>
        <begin position="573"/>
        <end position="585"/>
    </location>
</feature>
<dbReference type="GeneID" id="16078815"/>
<reference evidence="3" key="1">
    <citation type="submission" date="2009-08" db="EMBL/GenBank/DDBJ databases">
        <title>Annotation of Salpingoeca rosetta.</title>
        <authorList>
            <consortium name="The Broad Institute Genome Sequencing Platform"/>
            <person name="Russ C."/>
            <person name="Cuomo C."/>
            <person name="Burger G."/>
            <person name="Gray M.W."/>
            <person name="Holland P.W.H."/>
            <person name="King N."/>
            <person name="Lang F.B.F."/>
            <person name="Roger A.J."/>
            <person name="Ruiz-Trillo I."/>
            <person name="Young S.K."/>
            <person name="Zeng Q."/>
            <person name="Gargeya S."/>
            <person name="Alvarado L."/>
            <person name="Berlin A."/>
            <person name="Chapman S.B."/>
            <person name="Chen Z."/>
            <person name="Freedman E."/>
            <person name="Gellesch M."/>
            <person name="Goldberg J."/>
            <person name="Griggs A."/>
            <person name="Gujja S."/>
            <person name="Heilman E."/>
            <person name="Heiman D."/>
            <person name="Howarth C."/>
            <person name="Mehta T."/>
            <person name="Neiman D."/>
            <person name="Pearson M."/>
            <person name="Roberts A."/>
            <person name="Saif S."/>
            <person name="Shea T."/>
            <person name="Shenoy N."/>
            <person name="Sisk P."/>
            <person name="Stolte C."/>
            <person name="Sykes S."/>
            <person name="White J."/>
            <person name="Yandava C."/>
            <person name="Haas B."/>
            <person name="Nusbaum C."/>
            <person name="Birren B."/>
        </authorList>
    </citation>
    <scope>NUCLEOTIDE SEQUENCE [LARGE SCALE GENOMIC DNA]</scope>
    <source>
        <strain evidence="3">ATCC 50818</strain>
    </source>
</reference>
<feature type="compositionally biased region" description="Low complexity" evidence="1">
    <location>
        <begin position="652"/>
        <end position="676"/>
    </location>
</feature>
<dbReference type="GO" id="GO:0007169">
    <property type="term" value="P:cell surface receptor protein tyrosine kinase signaling pathway"/>
    <property type="evidence" value="ECO:0007669"/>
    <property type="project" value="TreeGrafter"/>
</dbReference>
<dbReference type="STRING" id="946362.F2TXD5"/>
<protein>
    <submittedName>
        <fullName evidence="3">TK protein kinase</fullName>
    </submittedName>
</protein>
<dbReference type="RefSeq" id="XP_004998219.1">
    <property type="nucleotide sequence ID" value="XM_004998162.1"/>
</dbReference>
<feature type="compositionally biased region" description="Polar residues" evidence="1">
    <location>
        <begin position="639"/>
        <end position="651"/>
    </location>
</feature>
<feature type="compositionally biased region" description="Basic and acidic residues" evidence="1">
    <location>
        <begin position="704"/>
        <end position="717"/>
    </location>
</feature>
<dbReference type="InParanoid" id="F2TXD5"/>
<dbReference type="PRINTS" id="PR00109">
    <property type="entry name" value="TYRKINASE"/>
</dbReference>
<evidence type="ECO:0000313" key="3">
    <source>
        <dbReference type="EMBL" id="EGD76044.1"/>
    </source>
</evidence>
<proteinExistence type="predicted"/>
<feature type="compositionally biased region" description="Low complexity" evidence="1">
    <location>
        <begin position="860"/>
        <end position="876"/>
    </location>
</feature>
<dbReference type="GO" id="GO:0005524">
    <property type="term" value="F:ATP binding"/>
    <property type="evidence" value="ECO:0007669"/>
    <property type="project" value="InterPro"/>
</dbReference>
<dbReference type="KEGG" id="sre:PTSG_00753"/>
<dbReference type="InterPro" id="IPR001245">
    <property type="entry name" value="Ser-Thr/Tyr_kinase_cat_dom"/>
</dbReference>
<dbReference type="GO" id="GO:0005886">
    <property type="term" value="C:plasma membrane"/>
    <property type="evidence" value="ECO:0007669"/>
    <property type="project" value="TreeGrafter"/>
</dbReference>
<evidence type="ECO:0000259" key="2">
    <source>
        <dbReference type="PROSITE" id="PS50011"/>
    </source>
</evidence>
<dbReference type="Proteomes" id="UP000007799">
    <property type="component" value="Unassembled WGS sequence"/>
</dbReference>
<accession>F2TXD5</accession>
<dbReference type="PANTHER" id="PTHR24416:SF600">
    <property type="entry name" value="PDGF- AND VEGF-RECEPTOR RELATED, ISOFORM J"/>
    <property type="match status" value="1"/>
</dbReference>
<organism evidence="4">
    <name type="scientific">Salpingoeca rosetta (strain ATCC 50818 / BSB-021)</name>
    <dbReference type="NCBI Taxonomy" id="946362"/>
    <lineage>
        <taxon>Eukaryota</taxon>
        <taxon>Choanoflagellata</taxon>
        <taxon>Craspedida</taxon>
        <taxon>Salpingoecidae</taxon>
        <taxon>Salpingoeca</taxon>
    </lineage>
</organism>
<feature type="compositionally biased region" description="Polar residues" evidence="1">
    <location>
        <begin position="1053"/>
        <end position="1062"/>
    </location>
</feature>
<dbReference type="Gene3D" id="1.10.510.10">
    <property type="entry name" value="Transferase(Phosphotransferase) domain 1"/>
    <property type="match status" value="1"/>
</dbReference>
<feature type="compositionally biased region" description="Pro residues" evidence="1">
    <location>
        <begin position="974"/>
        <end position="996"/>
    </location>
</feature>
<name>F2TXD5_SALR5</name>